<reference evidence="1 2" key="1">
    <citation type="submission" date="2024-06" db="EMBL/GenBank/DDBJ databases">
        <title>The Natural Products Discovery Center: Release of the First 8490 Sequenced Strains for Exploring Actinobacteria Biosynthetic Diversity.</title>
        <authorList>
            <person name="Kalkreuter E."/>
            <person name="Kautsar S.A."/>
            <person name="Yang D."/>
            <person name="Bader C.D."/>
            <person name="Teijaro C.N."/>
            <person name="Fluegel L."/>
            <person name="Davis C.M."/>
            <person name="Simpson J.R."/>
            <person name="Lauterbach L."/>
            <person name="Steele A.D."/>
            <person name="Gui C."/>
            <person name="Meng S."/>
            <person name="Li G."/>
            <person name="Viehrig K."/>
            <person name="Ye F."/>
            <person name="Su P."/>
            <person name="Kiefer A.F."/>
            <person name="Nichols A."/>
            <person name="Cepeda A.J."/>
            <person name="Yan W."/>
            <person name="Fan B."/>
            <person name="Jiang Y."/>
            <person name="Adhikari A."/>
            <person name="Zheng C.-J."/>
            <person name="Schuster L."/>
            <person name="Cowan T.M."/>
            <person name="Smanski M.J."/>
            <person name="Chevrette M.G."/>
            <person name="De Carvalho L.P.S."/>
            <person name="Shen B."/>
        </authorList>
    </citation>
    <scope>NUCLEOTIDE SEQUENCE [LARGE SCALE GENOMIC DNA]</scope>
    <source>
        <strain evidence="1 2">NPDC038104</strain>
    </source>
</reference>
<comment type="caution">
    <text evidence="1">The sequence shown here is derived from an EMBL/GenBank/DDBJ whole genome shotgun (WGS) entry which is preliminary data.</text>
</comment>
<dbReference type="EMBL" id="JBEZUR010000008">
    <property type="protein sequence ID" value="MEU3554237.1"/>
    <property type="molecule type" value="Genomic_DNA"/>
</dbReference>
<evidence type="ECO:0000313" key="1">
    <source>
        <dbReference type="EMBL" id="MEU3554237.1"/>
    </source>
</evidence>
<evidence type="ECO:0000313" key="2">
    <source>
        <dbReference type="Proteomes" id="UP001550850"/>
    </source>
</evidence>
<accession>A0ABV2YEU1</accession>
<dbReference type="Proteomes" id="UP001550850">
    <property type="component" value="Unassembled WGS sequence"/>
</dbReference>
<dbReference type="RefSeq" id="WP_159105653.1">
    <property type="nucleotide sequence ID" value="NZ_BEVZ01000004.1"/>
</dbReference>
<sequence length="86" mass="9505">MELPSGLRQDRDACSSHQLAYLEAAGEINAVPARVPLGDMEAELWVYQEWSNEVAGYLGLFSAALRDHRWEGEAAPFAAEHGSQLF</sequence>
<keyword evidence="2" id="KW-1185">Reference proteome</keyword>
<gene>
    <name evidence="1" type="ORF">AB0E65_08440</name>
</gene>
<protein>
    <submittedName>
        <fullName evidence="1">Uncharacterized protein</fullName>
    </submittedName>
</protein>
<name>A0ABV2YEU1_9ACTN</name>
<organism evidence="1 2">
    <name type="scientific">Streptomyces fragilis</name>
    <dbReference type="NCBI Taxonomy" id="67301"/>
    <lineage>
        <taxon>Bacteria</taxon>
        <taxon>Bacillati</taxon>
        <taxon>Actinomycetota</taxon>
        <taxon>Actinomycetes</taxon>
        <taxon>Kitasatosporales</taxon>
        <taxon>Streptomycetaceae</taxon>
        <taxon>Streptomyces</taxon>
    </lineage>
</organism>
<proteinExistence type="predicted"/>